<gene>
    <name evidence="11" type="ORF">IAA19_01390</name>
</gene>
<organism evidence="11 12">
    <name type="scientific">Candidatus Olsenella pullistercoris</name>
    <dbReference type="NCBI Taxonomy" id="2838712"/>
    <lineage>
        <taxon>Bacteria</taxon>
        <taxon>Bacillati</taxon>
        <taxon>Actinomycetota</taxon>
        <taxon>Coriobacteriia</taxon>
        <taxon>Coriobacteriales</taxon>
        <taxon>Atopobiaceae</taxon>
        <taxon>Olsenella</taxon>
    </lineage>
</organism>
<evidence type="ECO:0000256" key="8">
    <source>
        <dbReference type="ARBA" id="ARBA00047989"/>
    </source>
</evidence>
<protein>
    <submittedName>
        <fullName evidence="11">Polyphenol oxidase family protein</fullName>
    </submittedName>
</protein>
<reference evidence="11" key="2">
    <citation type="submission" date="2021-04" db="EMBL/GenBank/DDBJ databases">
        <authorList>
            <person name="Gilroy R."/>
        </authorList>
    </citation>
    <scope>NUCLEOTIDE SEQUENCE</scope>
    <source>
        <strain evidence="11">ChiHjej12B11-14209</strain>
    </source>
</reference>
<evidence type="ECO:0000313" key="12">
    <source>
        <dbReference type="Proteomes" id="UP000824062"/>
    </source>
</evidence>
<evidence type="ECO:0000256" key="6">
    <source>
        <dbReference type="ARBA" id="ARBA00022801"/>
    </source>
</evidence>
<dbReference type="GO" id="GO:0016787">
    <property type="term" value="F:hydrolase activity"/>
    <property type="evidence" value="ECO:0007669"/>
    <property type="project" value="UniProtKB-KW"/>
</dbReference>
<dbReference type="GO" id="GO:0017061">
    <property type="term" value="F:S-methyl-5-thioadenosine phosphorylase activity"/>
    <property type="evidence" value="ECO:0007669"/>
    <property type="project" value="UniProtKB-EC"/>
</dbReference>
<evidence type="ECO:0000256" key="3">
    <source>
        <dbReference type="ARBA" id="ARBA00007353"/>
    </source>
</evidence>
<dbReference type="Pfam" id="PF02578">
    <property type="entry name" value="Cu-oxidase_4"/>
    <property type="match status" value="1"/>
</dbReference>
<evidence type="ECO:0000256" key="9">
    <source>
        <dbReference type="ARBA" id="ARBA00048968"/>
    </source>
</evidence>
<sequence length="270" mass="27800">MPSLTRHHCDGVTLLTDESRPSGVTLAFTERTGGVSSAPYASLNLGARCGDDSESVAENRRLALAALGAQDLLESMVVPRQVHGDRVVVVRSAEPAALAAARAEAEEGADAVVCTAADVPVLMCFADCVPVVLVAPGAFAVAHSGWRGTIARVAEKCARALCREAGCEPTDLLAYVGPHIGADDYEVSEELAARFVAEFGASVVPTERHLDLTAAVMAALASAGVGESSVAVCDVSTASATDRFYSYRAEGGKTGRHGALALMRAGEAMA</sequence>
<comment type="function">
    <text evidence="2">Purine nucleoside enzyme that catalyzes the phosphorolysis of adenosine and inosine nucleosides, yielding D-ribose 1-phosphate and the respective free bases, adenine and hypoxanthine. Also catalyzes the phosphorolysis of S-methyl-5'-thioadenosine into adenine and S-methyl-5-thio-alpha-D-ribose 1-phosphate. Also has adenosine deaminase activity.</text>
</comment>
<comment type="similarity">
    <text evidence="3">Belongs to the purine nucleoside phosphorylase YfiH/LACC1 family.</text>
</comment>
<accession>A0A9D2EXD6</accession>
<evidence type="ECO:0000256" key="4">
    <source>
        <dbReference type="ARBA" id="ARBA00022679"/>
    </source>
</evidence>
<keyword evidence="4" id="KW-0808">Transferase</keyword>
<dbReference type="AlphaFoldDB" id="A0A9D2EXD6"/>
<dbReference type="EMBL" id="DXBM01000016">
    <property type="protein sequence ID" value="HIZ45664.1"/>
    <property type="molecule type" value="Genomic_DNA"/>
</dbReference>
<dbReference type="GO" id="GO:0005507">
    <property type="term" value="F:copper ion binding"/>
    <property type="evidence" value="ECO:0007669"/>
    <property type="project" value="TreeGrafter"/>
</dbReference>
<dbReference type="CDD" id="cd16833">
    <property type="entry name" value="YfiH"/>
    <property type="match status" value="1"/>
</dbReference>
<evidence type="ECO:0000313" key="11">
    <source>
        <dbReference type="EMBL" id="HIZ45664.1"/>
    </source>
</evidence>
<dbReference type="Gene3D" id="3.60.140.10">
    <property type="entry name" value="CNF1/YfiH-like putative cysteine hydrolases"/>
    <property type="match status" value="1"/>
</dbReference>
<keyword evidence="5" id="KW-0479">Metal-binding</keyword>
<comment type="catalytic activity">
    <reaction evidence="8">
        <text>adenosine + H2O + H(+) = inosine + NH4(+)</text>
        <dbReference type="Rhea" id="RHEA:24408"/>
        <dbReference type="ChEBI" id="CHEBI:15377"/>
        <dbReference type="ChEBI" id="CHEBI:15378"/>
        <dbReference type="ChEBI" id="CHEBI:16335"/>
        <dbReference type="ChEBI" id="CHEBI:17596"/>
        <dbReference type="ChEBI" id="CHEBI:28938"/>
        <dbReference type="EC" id="3.5.4.4"/>
    </reaction>
    <physiologicalReaction direction="left-to-right" evidence="8">
        <dbReference type="Rhea" id="RHEA:24409"/>
    </physiologicalReaction>
</comment>
<keyword evidence="6" id="KW-0378">Hydrolase</keyword>
<dbReference type="Proteomes" id="UP000824062">
    <property type="component" value="Unassembled WGS sequence"/>
</dbReference>
<dbReference type="PANTHER" id="PTHR30616:SF2">
    <property type="entry name" value="PURINE NUCLEOSIDE PHOSPHORYLASE LACC1"/>
    <property type="match status" value="1"/>
</dbReference>
<evidence type="ECO:0000256" key="1">
    <source>
        <dbReference type="ARBA" id="ARBA00000553"/>
    </source>
</evidence>
<dbReference type="PANTHER" id="PTHR30616">
    <property type="entry name" value="UNCHARACTERIZED PROTEIN YFIH"/>
    <property type="match status" value="1"/>
</dbReference>
<comment type="catalytic activity">
    <reaction evidence="1">
        <text>inosine + phosphate = alpha-D-ribose 1-phosphate + hypoxanthine</text>
        <dbReference type="Rhea" id="RHEA:27646"/>
        <dbReference type="ChEBI" id="CHEBI:17368"/>
        <dbReference type="ChEBI" id="CHEBI:17596"/>
        <dbReference type="ChEBI" id="CHEBI:43474"/>
        <dbReference type="ChEBI" id="CHEBI:57720"/>
        <dbReference type="EC" id="2.4.2.1"/>
    </reaction>
    <physiologicalReaction direction="left-to-right" evidence="1">
        <dbReference type="Rhea" id="RHEA:27647"/>
    </physiologicalReaction>
</comment>
<comment type="caution">
    <text evidence="11">The sequence shown here is derived from an EMBL/GenBank/DDBJ whole genome shotgun (WGS) entry which is preliminary data.</text>
</comment>
<evidence type="ECO:0000256" key="5">
    <source>
        <dbReference type="ARBA" id="ARBA00022723"/>
    </source>
</evidence>
<evidence type="ECO:0000256" key="2">
    <source>
        <dbReference type="ARBA" id="ARBA00003215"/>
    </source>
</evidence>
<dbReference type="InterPro" id="IPR003730">
    <property type="entry name" value="Cu_polyphenol_OxRdtase"/>
</dbReference>
<proteinExistence type="inferred from homology"/>
<dbReference type="InterPro" id="IPR038371">
    <property type="entry name" value="Cu_polyphenol_OxRdtase_sf"/>
</dbReference>
<evidence type="ECO:0000256" key="7">
    <source>
        <dbReference type="ARBA" id="ARBA00022833"/>
    </source>
</evidence>
<comment type="catalytic activity">
    <reaction evidence="10">
        <text>S-methyl-5'-thioadenosine + phosphate = 5-(methylsulfanyl)-alpha-D-ribose 1-phosphate + adenine</text>
        <dbReference type="Rhea" id="RHEA:11852"/>
        <dbReference type="ChEBI" id="CHEBI:16708"/>
        <dbReference type="ChEBI" id="CHEBI:17509"/>
        <dbReference type="ChEBI" id="CHEBI:43474"/>
        <dbReference type="ChEBI" id="CHEBI:58533"/>
        <dbReference type="EC" id="2.4.2.28"/>
    </reaction>
    <physiologicalReaction direction="left-to-right" evidence="10">
        <dbReference type="Rhea" id="RHEA:11853"/>
    </physiologicalReaction>
</comment>
<comment type="catalytic activity">
    <reaction evidence="9">
        <text>adenosine + phosphate = alpha-D-ribose 1-phosphate + adenine</text>
        <dbReference type="Rhea" id="RHEA:27642"/>
        <dbReference type="ChEBI" id="CHEBI:16335"/>
        <dbReference type="ChEBI" id="CHEBI:16708"/>
        <dbReference type="ChEBI" id="CHEBI:43474"/>
        <dbReference type="ChEBI" id="CHEBI:57720"/>
        <dbReference type="EC" id="2.4.2.1"/>
    </reaction>
    <physiologicalReaction direction="left-to-right" evidence="9">
        <dbReference type="Rhea" id="RHEA:27643"/>
    </physiologicalReaction>
</comment>
<keyword evidence="7" id="KW-0862">Zinc</keyword>
<dbReference type="InterPro" id="IPR011324">
    <property type="entry name" value="Cytotoxic_necrot_fac-like_cat"/>
</dbReference>
<dbReference type="SUPFAM" id="SSF64438">
    <property type="entry name" value="CNF1/YfiH-like putative cysteine hydrolases"/>
    <property type="match status" value="1"/>
</dbReference>
<reference evidence="11" key="1">
    <citation type="journal article" date="2021" name="PeerJ">
        <title>Extensive microbial diversity within the chicken gut microbiome revealed by metagenomics and culture.</title>
        <authorList>
            <person name="Gilroy R."/>
            <person name="Ravi A."/>
            <person name="Getino M."/>
            <person name="Pursley I."/>
            <person name="Horton D.L."/>
            <person name="Alikhan N.F."/>
            <person name="Baker D."/>
            <person name="Gharbi K."/>
            <person name="Hall N."/>
            <person name="Watson M."/>
            <person name="Adriaenssens E.M."/>
            <person name="Foster-Nyarko E."/>
            <person name="Jarju S."/>
            <person name="Secka A."/>
            <person name="Antonio M."/>
            <person name="Oren A."/>
            <person name="Chaudhuri R.R."/>
            <person name="La Ragione R."/>
            <person name="Hildebrand F."/>
            <person name="Pallen M.J."/>
        </authorList>
    </citation>
    <scope>NUCLEOTIDE SEQUENCE</scope>
    <source>
        <strain evidence="11">ChiHjej12B11-14209</strain>
    </source>
</reference>
<evidence type="ECO:0000256" key="10">
    <source>
        <dbReference type="ARBA" id="ARBA00049893"/>
    </source>
</evidence>
<name>A0A9D2EXD6_9ACTN</name>